<keyword evidence="2" id="KW-0049">Antioxidant</keyword>
<dbReference type="OrthoDB" id="9781543at2"/>
<dbReference type="CDD" id="cd03014">
    <property type="entry name" value="PRX_Atyp2cys"/>
    <property type="match status" value="1"/>
</dbReference>
<keyword evidence="1 6" id="KW-0575">Peroxidase</keyword>
<keyword evidence="3" id="KW-1015">Disulfide bond</keyword>
<organism evidence="6 7">
    <name type="scientific">Haploplasma axanthum</name>
    <name type="common">Acholeplasma axanthum</name>
    <dbReference type="NCBI Taxonomy" id="29552"/>
    <lineage>
        <taxon>Bacteria</taxon>
        <taxon>Bacillati</taxon>
        <taxon>Mycoplasmatota</taxon>
        <taxon>Mollicutes</taxon>
        <taxon>Acholeplasmatales</taxon>
        <taxon>Acholeplasmataceae</taxon>
        <taxon>Haploplasma</taxon>
    </lineage>
</organism>
<reference evidence="6 7" key="1">
    <citation type="submission" date="2019-01" db="EMBL/GenBank/DDBJ databases">
        <authorList>
            <consortium name="Pathogen Informatics"/>
        </authorList>
    </citation>
    <scope>NUCLEOTIDE SEQUENCE [LARGE SCALE GENOMIC DNA]</scope>
    <source>
        <strain evidence="6 7">NCTC10138</strain>
    </source>
</reference>
<evidence type="ECO:0000256" key="2">
    <source>
        <dbReference type="ARBA" id="ARBA00022862"/>
    </source>
</evidence>
<dbReference type="AlphaFoldDB" id="A0A449BD37"/>
<dbReference type="PROSITE" id="PS51352">
    <property type="entry name" value="THIOREDOXIN_2"/>
    <property type="match status" value="1"/>
</dbReference>
<sequence>MRTYKGRPITLAAKELKVSDIAPNFKAVNKDLEDVSLSDFKNNYIVINVVPSLDTPVCDLQTKTLHEEVIKRDDLDIKVITISNDLPYAQERWCEAVELEGITVLSDYLYNEFGLKYGTLINELKLLARSVFVLNNKREIIYDEYAQEINQHLDYDKLLDFINKMPSKWY</sequence>
<dbReference type="SUPFAM" id="SSF52833">
    <property type="entry name" value="Thioredoxin-like"/>
    <property type="match status" value="1"/>
</dbReference>
<dbReference type="EMBL" id="LR215048">
    <property type="protein sequence ID" value="VEU80369.1"/>
    <property type="molecule type" value="Genomic_DNA"/>
</dbReference>
<name>A0A449BD37_HAPAX</name>
<dbReference type="Proteomes" id="UP000289841">
    <property type="component" value="Chromosome"/>
</dbReference>
<accession>A0A449BD37</accession>
<dbReference type="InterPro" id="IPR002065">
    <property type="entry name" value="TPX"/>
</dbReference>
<gene>
    <name evidence="6" type="primary">tpx</name>
    <name evidence="6" type="ORF">NCTC10138_00738</name>
</gene>
<dbReference type="PANTHER" id="PTHR43110:SF1">
    <property type="entry name" value="THIOL PEROXIDASE"/>
    <property type="match status" value="1"/>
</dbReference>
<dbReference type="Pfam" id="PF08534">
    <property type="entry name" value="Redoxin"/>
    <property type="match status" value="1"/>
</dbReference>
<dbReference type="GO" id="GO:0008379">
    <property type="term" value="F:thioredoxin peroxidase activity"/>
    <property type="evidence" value="ECO:0007669"/>
    <property type="project" value="InterPro"/>
</dbReference>
<keyword evidence="4" id="KW-0676">Redox-active center</keyword>
<proteinExistence type="predicted"/>
<evidence type="ECO:0000256" key="4">
    <source>
        <dbReference type="ARBA" id="ARBA00023284"/>
    </source>
</evidence>
<protein>
    <submittedName>
        <fullName evidence="6">Thiol peroxidase</fullName>
        <ecNumber evidence="6">1.11.1.-</ecNumber>
    </submittedName>
</protein>
<dbReference type="PANTHER" id="PTHR43110">
    <property type="entry name" value="THIOL PEROXIDASE"/>
    <property type="match status" value="1"/>
</dbReference>
<dbReference type="InterPro" id="IPR036249">
    <property type="entry name" value="Thioredoxin-like_sf"/>
</dbReference>
<dbReference type="InterPro" id="IPR013766">
    <property type="entry name" value="Thioredoxin_domain"/>
</dbReference>
<keyword evidence="6" id="KW-0560">Oxidoreductase</keyword>
<evidence type="ECO:0000313" key="7">
    <source>
        <dbReference type="Proteomes" id="UP000289841"/>
    </source>
</evidence>
<evidence type="ECO:0000313" key="6">
    <source>
        <dbReference type="EMBL" id="VEU80369.1"/>
    </source>
</evidence>
<evidence type="ECO:0000256" key="3">
    <source>
        <dbReference type="ARBA" id="ARBA00023157"/>
    </source>
</evidence>
<dbReference type="STRING" id="1278311.GCA_000428705_00936"/>
<dbReference type="InterPro" id="IPR050455">
    <property type="entry name" value="Tpx_Peroxidase_subfamily"/>
</dbReference>
<evidence type="ECO:0000256" key="1">
    <source>
        <dbReference type="ARBA" id="ARBA00022559"/>
    </source>
</evidence>
<feature type="domain" description="Thioredoxin" evidence="5">
    <location>
        <begin position="16"/>
        <end position="167"/>
    </location>
</feature>
<dbReference type="InterPro" id="IPR013740">
    <property type="entry name" value="Redoxin"/>
</dbReference>
<dbReference type="KEGG" id="aaxa:NCTC10138_00738"/>
<evidence type="ECO:0000259" key="5">
    <source>
        <dbReference type="PROSITE" id="PS51352"/>
    </source>
</evidence>
<keyword evidence="7" id="KW-1185">Reference proteome</keyword>
<dbReference type="NCBIfam" id="NF001808">
    <property type="entry name" value="PRK00522.1"/>
    <property type="match status" value="1"/>
</dbReference>
<dbReference type="EC" id="1.11.1.-" evidence="6"/>
<dbReference type="Gene3D" id="3.40.30.10">
    <property type="entry name" value="Glutaredoxin"/>
    <property type="match status" value="1"/>
</dbReference>